<dbReference type="Gene3D" id="1.20.1070.10">
    <property type="entry name" value="Rhodopsin 7-helix transmembrane proteins"/>
    <property type="match status" value="1"/>
</dbReference>
<keyword evidence="6 9" id="KW-0472">Membrane</keyword>
<evidence type="ECO:0000313" key="12">
    <source>
        <dbReference type="Proteomes" id="UP000314986"/>
    </source>
</evidence>
<organism evidence="11 12">
    <name type="scientific">Callorhinchus milii</name>
    <name type="common">Ghost shark</name>
    <dbReference type="NCBI Taxonomy" id="7868"/>
    <lineage>
        <taxon>Eukaryota</taxon>
        <taxon>Metazoa</taxon>
        <taxon>Chordata</taxon>
        <taxon>Craniata</taxon>
        <taxon>Vertebrata</taxon>
        <taxon>Chondrichthyes</taxon>
        <taxon>Holocephali</taxon>
        <taxon>Chimaeriformes</taxon>
        <taxon>Callorhinchidae</taxon>
        <taxon>Callorhinchus</taxon>
    </lineage>
</organism>
<feature type="transmembrane region" description="Helical" evidence="9">
    <location>
        <begin position="190"/>
        <end position="212"/>
    </location>
</feature>
<name>A0A4W3HW91_CALMI</name>
<evidence type="ECO:0000256" key="8">
    <source>
        <dbReference type="ARBA" id="ARBA00023224"/>
    </source>
</evidence>
<evidence type="ECO:0000256" key="5">
    <source>
        <dbReference type="ARBA" id="ARBA00023040"/>
    </source>
</evidence>
<feature type="transmembrane region" description="Helical" evidence="9">
    <location>
        <begin position="151"/>
        <end position="170"/>
    </location>
</feature>
<keyword evidence="5" id="KW-0297">G-protein coupled receptor</keyword>
<protein>
    <recommendedName>
        <fullName evidence="10">G-protein coupled receptors family 1 profile domain-containing protein</fullName>
    </recommendedName>
</protein>
<evidence type="ECO:0000313" key="11">
    <source>
        <dbReference type="Ensembl" id="ENSCMIP00000013329.1"/>
    </source>
</evidence>
<dbReference type="InterPro" id="IPR000276">
    <property type="entry name" value="GPCR_Rhodpsn"/>
</dbReference>
<keyword evidence="12" id="KW-1185">Reference proteome</keyword>
<feature type="transmembrane region" description="Helical" evidence="9">
    <location>
        <begin position="281"/>
        <end position="302"/>
    </location>
</feature>
<reference evidence="12" key="3">
    <citation type="journal article" date="2014" name="Nature">
        <title>Elephant shark genome provides unique insights into gnathostome evolution.</title>
        <authorList>
            <consortium name="International Elephant Shark Genome Sequencing Consortium"/>
            <person name="Venkatesh B."/>
            <person name="Lee A.P."/>
            <person name="Ravi V."/>
            <person name="Maurya A.K."/>
            <person name="Lian M.M."/>
            <person name="Swann J.B."/>
            <person name="Ohta Y."/>
            <person name="Flajnik M.F."/>
            <person name="Sutoh Y."/>
            <person name="Kasahara M."/>
            <person name="Hoon S."/>
            <person name="Gangu V."/>
            <person name="Roy S.W."/>
            <person name="Irimia M."/>
            <person name="Korzh V."/>
            <person name="Kondrychyn I."/>
            <person name="Lim Z.W."/>
            <person name="Tay B.H."/>
            <person name="Tohari S."/>
            <person name="Kong K.W."/>
            <person name="Ho S."/>
            <person name="Lorente-Galdos B."/>
            <person name="Quilez J."/>
            <person name="Marques-Bonet T."/>
            <person name="Raney B.J."/>
            <person name="Ingham P.W."/>
            <person name="Tay A."/>
            <person name="Hillier L.W."/>
            <person name="Minx P."/>
            <person name="Boehm T."/>
            <person name="Wilson R.K."/>
            <person name="Brenner S."/>
            <person name="Warren W.C."/>
        </authorList>
    </citation>
    <scope>NUCLEOTIDE SEQUENCE [LARGE SCALE GENOMIC DNA]</scope>
</reference>
<feature type="transmembrane region" description="Helical" evidence="9">
    <location>
        <begin position="66"/>
        <end position="85"/>
    </location>
</feature>
<keyword evidence="3 9" id="KW-0812">Transmembrane</keyword>
<evidence type="ECO:0000256" key="6">
    <source>
        <dbReference type="ARBA" id="ARBA00023136"/>
    </source>
</evidence>
<dbReference type="PROSITE" id="PS50262">
    <property type="entry name" value="G_PROTEIN_RECEP_F1_2"/>
    <property type="match status" value="1"/>
</dbReference>
<dbReference type="Proteomes" id="UP000314986">
    <property type="component" value="Unassembled WGS sequence"/>
</dbReference>
<dbReference type="GeneTree" id="ENSGT01030000234518"/>
<feature type="domain" description="G-protein coupled receptors family 1 profile" evidence="10">
    <location>
        <begin position="45"/>
        <end position="302"/>
    </location>
</feature>
<dbReference type="InterPro" id="IPR047143">
    <property type="entry name" value="GPER1-like"/>
</dbReference>
<evidence type="ECO:0000256" key="4">
    <source>
        <dbReference type="ARBA" id="ARBA00022989"/>
    </source>
</evidence>
<keyword evidence="8" id="KW-0807">Transducer</keyword>
<evidence type="ECO:0000259" key="10">
    <source>
        <dbReference type="PROSITE" id="PS50262"/>
    </source>
</evidence>
<dbReference type="AlphaFoldDB" id="A0A4W3HW91"/>
<dbReference type="STRING" id="7868.ENSCMIP00000013329"/>
<feature type="transmembrane region" description="Helical" evidence="9">
    <location>
        <begin position="32"/>
        <end position="54"/>
    </location>
</feature>
<reference evidence="12" key="1">
    <citation type="journal article" date="2006" name="Science">
        <title>Ancient noncoding elements conserved in the human genome.</title>
        <authorList>
            <person name="Venkatesh B."/>
            <person name="Kirkness E.F."/>
            <person name="Loh Y.H."/>
            <person name="Halpern A.L."/>
            <person name="Lee A.P."/>
            <person name="Johnson J."/>
            <person name="Dandona N."/>
            <person name="Viswanathan L.D."/>
            <person name="Tay A."/>
            <person name="Venter J.C."/>
            <person name="Strausberg R.L."/>
            <person name="Brenner S."/>
        </authorList>
    </citation>
    <scope>NUCLEOTIDE SEQUENCE [LARGE SCALE GENOMIC DNA]</scope>
</reference>
<dbReference type="InterPro" id="IPR017452">
    <property type="entry name" value="GPCR_Rhodpsn_7TM"/>
</dbReference>
<dbReference type="InParanoid" id="A0A4W3HW91"/>
<keyword evidence="4 9" id="KW-1133">Transmembrane helix</keyword>
<proteinExistence type="predicted"/>
<dbReference type="SUPFAM" id="SSF81321">
    <property type="entry name" value="Family A G protein-coupled receptor-like"/>
    <property type="match status" value="1"/>
</dbReference>
<dbReference type="PANTHER" id="PTHR24226:SF3">
    <property type="entry name" value="G-PROTEIN COUPLED RECEPTOR 146-RELATED"/>
    <property type="match status" value="1"/>
</dbReference>
<evidence type="ECO:0000256" key="2">
    <source>
        <dbReference type="ARBA" id="ARBA00022475"/>
    </source>
</evidence>
<reference evidence="11" key="4">
    <citation type="submission" date="2025-08" db="UniProtKB">
        <authorList>
            <consortium name="Ensembl"/>
        </authorList>
    </citation>
    <scope>IDENTIFICATION</scope>
</reference>
<comment type="subcellular location">
    <subcellularLocation>
        <location evidence="1">Cell membrane</location>
        <topology evidence="1">Multi-pass membrane protein</topology>
    </subcellularLocation>
</comment>
<feature type="transmembrane region" description="Helical" evidence="9">
    <location>
        <begin position="240"/>
        <end position="261"/>
    </location>
</feature>
<dbReference type="OMA" id="HVCSFVW"/>
<dbReference type="GO" id="GO:0005886">
    <property type="term" value="C:plasma membrane"/>
    <property type="evidence" value="ECO:0007669"/>
    <property type="project" value="UniProtKB-SubCell"/>
</dbReference>
<dbReference type="GO" id="GO:0004930">
    <property type="term" value="F:G protein-coupled receptor activity"/>
    <property type="evidence" value="ECO:0007669"/>
    <property type="project" value="UniProtKB-KW"/>
</dbReference>
<accession>A0A4W3HW91</accession>
<feature type="transmembrane region" description="Helical" evidence="9">
    <location>
        <begin position="105"/>
        <end position="130"/>
    </location>
</feature>
<dbReference type="Pfam" id="PF00001">
    <property type="entry name" value="7tm_1"/>
    <property type="match status" value="1"/>
</dbReference>
<sequence length="353" mass="38343">MWSCIQGDFGPNGTSCDDLCHRVGLSLSAASVTYLIVCLPLGLAVNALILVVNLRHKASLDMPDIYFTNMALAGLLLNLVALVQLPSPDYLLWPAWTFGREVCMASFILFNMASLVSIYSSTLLSLDCFIWQAVPHTHLASAYNTRHVCSFVWGGSALASFSSLLFFVCSKVSDRADDCSKLQTQELGDAIMVFTGFLVPVAGVAYALRLLLCSGKESHPAVQSSSAEADSNISSALHRLLLATVSVQFALWLPYYVALLVSTARVVSEPGEAPRSAGLLHFIRGWGELIAYLSSCVVPLLYRRLHKSFEVRARRLVHELRCAVRTCGRHRPPVLSSTALGLPSPPLSVRGVT</sequence>
<evidence type="ECO:0000256" key="3">
    <source>
        <dbReference type="ARBA" id="ARBA00022692"/>
    </source>
</evidence>
<reference evidence="11" key="5">
    <citation type="submission" date="2025-09" db="UniProtKB">
        <authorList>
            <consortium name="Ensembl"/>
        </authorList>
    </citation>
    <scope>IDENTIFICATION</scope>
</reference>
<dbReference type="PANTHER" id="PTHR24226">
    <property type="entry name" value="G-PROTEIN COUPLED RECEPTOR 182 AND ESTROGEN RECEPTOR 1"/>
    <property type="match status" value="1"/>
</dbReference>
<evidence type="ECO:0000256" key="1">
    <source>
        <dbReference type="ARBA" id="ARBA00004651"/>
    </source>
</evidence>
<keyword evidence="7" id="KW-0675">Receptor</keyword>
<evidence type="ECO:0000256" key="7">
    <source>
        <dbReference type="ARBA" id="ARBA00023170"/>
    </source>
</evidence>
<keyword evidence="2" id="KW-1003">Cell membrane</keyword>
<reference evidence="12" key="2">
    <citation type="journal article" date="2007" name="PLoS Biol.">
        <title>Survey sequencing and comparative analysis of the elephant shark (Callorhinchus milii) genome.</title>
        <authorList>
            <person name="Venkatesh B."/>
            <person name="Kirkness E.F."/>
            <person name="Loh Y.H."/>
            <person name="Halpern A.L."/>
            <person name="Lee A.P."/>
            <person name="Johnson J."/>
            <person name="Dandona N."/>
            <person name="Viswanathan L.D."/>
            <person name="Tay A."/>
            <person name="Venter J.C."/>
            <person name="Strausberg R.L."/>
            <person name="Brenner S."/>
        </authorList>
    </citation>
    <scope>NUCLEOTIDE SEQUENCE [LARGE SCALE GENOMIC DNA]</scope>
</reference>
<evidence type="ECO:0000256" key="9">
    <source>
        <dbReference type="SAM" id="Phobius"/>
    </source>
</evidence>
<dbReference type="Ensembl" id="ENSCMIT00000013621.1">
    <property type="protein sequence ID" value="ENSCMIP00000013329.1"/>
    <property type="gene ID" value="ENSCMIG00000006703.1"/>
</dbReference>
<dbReference type="PRINTS" id="PR00237">
    <property type="entry name" value="GPCRRHODOPSN"/>
</dbReference>